<comment type="subcellular location">
    <subcellularLocation>
        <location evidence="1">Periplasm</location>
    </subcellularLocation>
</comment>
<dbReference type="CDD" id="cd16327">
    <property type="entry name" value="RseB"/>
    <property type="match status" value="1"/>
</dbReference>
<dbReference type="EMBL" id="CP060790">
    <property type="protein sequence ID" value="QNP60976.1"/>
    <property type="molecule type" value="Genomic_DNA"/>
</dbReference>
<dbReference type="InterPro" id="IPR033436">
    <property type="entry name" value="MucB/RseB_C"/>
</dbReference>
<evidence type="ECO:0000313" key="8">
    <source>
        <dbReference type="EMBL" id="QNP60976.1"/>
    </source>
</evidence>
<evidence type="ECO:0000256" key="5">
    <source>
        <dbReference type="SAM" id="SignalP"/>
    </source>
</evidence>
<name>A0A7H0HKB0_9BURK</name>
<gene>
    <name evidence="8" type="ORF">H9L24_09630</name>
</gene>
<dbReference type="Proteomes" id="UP000516057">
    <property type="component" value="Chromosome"/>
</dbReference>
<dbReference type="Gene3D" id="2.50.20.10">
    <property type="entry name" value="Lipoprotein localisation LolA/LolB/LppX"/>
    <property type="match status" value="1"/>
</dbReference>
<feature type="chain" id="PRO_5028963569" evidence="5">
    <location>
        <begin position="26"/>
        <end position="347"/>
    </location>
</feature>
<evidence type="ECO:0000256" key="2">
    <source>
        <dbReference type="ARBA" id="ARBA00008150"/>
    </source>
</evidence>
<sequence>MAALLGRGLRRSLSLLAFAAFAAHAGPAAPASTAPAALPADAAVRLDATQWMERMHQAALNRSYTGTFVVLSSSGAMASSRIWHARDGRQQIERVDALNGTPRTVFRRDDEVRTFLPQARTVRLERRDALGRFPSTASSPEGVELTRYYAARALGQERVAGFVADVVWFQPQDGMRFGYRIWSERASGLAVKLQTLAPDGRVLEQAAFSQLDLDTPVPMDHLAQAMDNLAGYRVVPVALEPTTAAAEGWALREPVPGFVPVNCYRRRAQGPEGEGMLQCIYSDGLATVSLFLERFDASRHAPVTQQMALGATHTLGQRITQDTWLTAVGEVPAQTLKQFARALQRAR</sequence>
<dbReference type="Pfam" id="PF03888">
    <property type="entry name" value="MucB_RseB"/>
    <property type="match status" value="1"/>
</dbReference>
<dbReference type="PANTHER" id="PTHR38782">
    <property type="match status" value="1"/>
</dbReference>
<reference evidence="8 9" key="1">
    <citation type="submission" date="2020-08" db="EMBL/GenBank/DDBJ databases">
        <title>Genome sequence of Acidovorax monticola KACC 19171T.</title>
        <authorList>
            <person name="Hyun D.-W."/>
            <person name="Bae J.-W."/>
        </authorList>
    </citation>
    <scope>NUCLEOTIDE SEQUENCE [LARGE SCALE GENOMIC DNA]</scope>
    <source>
        <strain evidence="8 9">KACC 19171</strain>
    </source>
</reference>
<dbReference type="RefSeq" id="WP_187737955.1">
    <property type="nucleotide sequence ID" value="NZ_CP060790.1"/>
</dbReference>
<dbReference type="Pfam" id="PF17188">
    <property type="entry name" value="MucB_RseB_C"/>
    <property type="match status" value="1"/>
</dbReference>
<dbReference type="GO" id="GO:0032885">
    <property type="term" value="P:regulation of polysaccharide biosynthetic process"/>
    <property type="evidence" value="ECO:0007669"/>
    <property type="project" value="TreeGrafter"/>
</dbReference>
<feature type="domain" description="MucB/RseB C-terminal" evidence="7">
    <location>
        <begin position="244"/>
        <end position="343"/>
    </location>
</feature>
<evidence type="ECO:0000256" key="4">
    <source>
        <dbReference type="ARBA" id="ARBA00022764"/>
    </source>
</evidence>
<proteinExistence type="inferred from homology"/>
<protein>
    <submittedName>
        <fullName evidence="8">MucB/RseB C-terminal domain-containing protein</fullName>
    </submittedName>
</protein>
<feature type="signal peptide" evidence="5">
    <location>
        <begin position="1"/>
        <end position="25"/>
    </location>
</feature>
<dbReference type="PANTHER" id="PTHR38782:SF1">
    <property type="entry name" value="SIGMA-E FACTOR REGULATORY PROTEIN RSEB"/>
    <property type="match status" value="1"/>
</dbReference>
<comment type="similarity">
    <text evidence="2">Belongs to the RseB family.</text>
</comment>
<dbReference type="InterPro" id="IPR005588">
    <property type="entry name" value="MucB_RseB"/>
</dbReference>
<dbReference type="GO" id="GO:0030288">
    <property type="term" value="C:outer membrane-bounded periplasmic space"/>
    <property type="evidence" value="ECO:0007669"/>
    <property type="project" value="TreeGrafter"/>
</dbReference>
<dbReference type="PIRSF" id="PIRSF005427">
    <property type="entry name" value="RseB"/>
    <property type="match status" value="1"/>
</dbReference>
<evidence type="ECO:0000259" key="7">
    <source>
        <dbReference type="Pfam" id="PF17188"/>
    </source>
</evidence>
<dbReference type="Gene3D" id="3.30.200.100">
    <property type="entry name" value="MucB/RseB, C-terminal domain"/>
    <property type="match status" value="1"/>
</dbReference>
<keyword evidence="3 5" id="KW-0732">Signal</keyword>
<accession>A0A7H0HKB0</accession>
<dbReference type="InterPro" id="IPR033434">
    <property type="entry name" value="MucB/RseB_N"/>
</dbReference>
<keyword evidence="4" id="KW-0574">Periplasm</keyword>
<dbReference type="GO" id="GO:0045152">
    <property type="term" value="F:antisigma factor binding"/>
    <property type="evidence" value="ECO:0007669"/>
    <property type="project" value="TreeGrafter"/>
</dbReference>
<dbReference type="InterPro" id="IPR038484">
    <property type="entry name" value="MucB/RseB_C_sf"/>
</dbReference>
<feature type="domain" description="MucB/RseB N-terminal" evidence="6">
    <location>
        <begin position="47"/>
        <end position="226"/>
    </location>
</feature>
<dbReference type="KEGG" id="amon:H9L24_09630"/>
<organism evidence="8 9">
    <name type="scientific">Paenacidovorax monticola</name>
    <dbReference type="NCBI Taxonomy" id="1926868"/>
    <lineage>
        <taxon>Bacteria</taxon>
        <taxon>Pseudomonadati</taxon>
        <taxon>Pseudomonadota</taxon>
        <taxon>Betaproteobacteria</taxon>
        <taxon>Burkholderiales</taxon>
        <taxon>Comamonadaceae</taxon>
        <taxon>Paenacidovorax</taxon>
    </lineage>
</organism>
<evidence type="ECO:0000256" key="1">
    <source>
        <dbReference type="ARBA" id="ARBA00004418"/>
    </source>
</evidence>
<keyword evidence="9" id="KW-1185">Reference proteome</keyword>
<evidence type="ECO:0000256" key="3">
    <source>
        <dbReference type="ARBA" id="ARBA00022729"/>
    </source>
</evidence>
<dbReference type="AlphaFoldDB" id="A0A7H0HKB0"/>
<evidence type="ECO:0000259" key="6">
    <source>
        <dbReference type="Pfam" id="PF03888"/>
    </source>
</evidence>
<evidence type="ECO:0000313" key="9">
    <source>
        <dbReference type="Proteomes" id="UP000516057"/>
    </source>
</evidence>